<feature type="non-terminal residue" evidence="9">
    <location>
        <position position="352"/>
    </location>
</feature>
<feature type="domain" description="SHSP" evidence="8">
    <location>
        <begin position="34"/>
        <end position="170"/>
    </location>
</feature>
<gene>
    <name evidence="9" type="ORF">AARAC_000723</name>
</gene>
<dbReference type="GO" id="GO:0005739">
    <property type="term" value="C:mitochondrion"/>
    <property type="evidence" value="ECO:0007669"/>
    <property type="project" value="TreeGrafter"/>
</dbReference>
<evidence type="ECO:0000256" key="5">
    <source>
        <dbReference type="ARBA" id="ARBA00023235"/>
    </source>
</evidence>
<comment type="caution">
    <text evidence="9">The sequence shown here is derived from an EMBL/GenBank/DDBJ whole genome shotgun (WGS) entry which is preliminary data.</text>
</comment>
<keyword evidence="5 9" id="KW-0413">Isomerase</keyword>
<dbReference type="Proteomes" id="UP000231358">
    <property type="component" value="Unassembled WGS sequence"/>
</dbReference>
<dbReference type="InterPro" id="IPR001753">
    <property type="entry name" value="Enoyl-CoA_hydra/iso"/>
</dbReference>
<dbReference type="InterPro" id="IPR029045">
    <property type="entry name" value="ClpP/crotonase-like_dom_sf"/>
</dbReference>
<dbReference type="CDD" id="cd06464">
    <property type="entry name" value="ACD_sHsps-like"/>
    <property type="match status" value="1"/>
</dbReference>
<evidence type="ECO:0000313" key="9">
    <source>
        <dbReference type="EMBL" id="PIG85107.1"/>
    </source>
</evidence>
<comment type="similarity">
    <text evidence="2">Belongs to the enoyl-CoA hydratase/isomerase family.</text>
</comment>
<accession>A0A2G7FWZ1</accession>
<dbReference type="CDD" id="cd06558">
    <property type="entry name" value="crotonase-like"/>
    <property type="match status" value="1"/>
</dbReference>
<dbReference type="STRING" id="656916.A0A2G7FWZ1"/>
<reference evidence="9 10" key="1">
    <citation type="submission" date="2017-05" db="EMBL/GenBank/DDBJ databases">
        <title>Genome sequence for an aflatoxigenic pathogen of Argentinian peanut, Aspergillus arachidicola.</title>
        <authorList>
            <person name="Moore G."/>
            <person name="Beltz S.B."/>
            <person name="Mack B.M."/>
        </authorList>
    </citation>
    <scope>NUCLEOTIDE SEQUENCE [LARGE SCALE GENOMIC DNA]</scope>
    <source>
        <strain evidence="9 10">CBS 117610</strain>
    </source>
</reference>
<dbReference type="Gene3D" id="3.90.226.10">
    <property type="entry name" value="2-enoyl-CoA Hydratase, Chain A, domain 1"/>
    <property type="match status" value="1"/>
</dbReference>
<keyword evidence="4" id="KW-0443">Lipid metabolism</keyword>
<comment type="pathway">
    <text evidence="1">Lipid metabolism; fatty acid beta-oxidation.</text>
</comment>
<dbReference type="InterPro" id="IPR045002">
    <property type="entry name" value="Ech1-like"/>
</dbReference>
<evidence type="ECO:0000256" key="7">
    <source>
        <dbReference type="SAM" id="MobiDB-lite"/>
    </source>
</evidence>
<sequence length="352" mass="38306">MSLFRTMPTAGDFSPLFRLLDDYDTHRQSRGQVSSVRSFAPRFDVRETDDAYHFDGELPGIAQKDIDIQFSDPQTLVIKGRSEREYNSPEAGETREAEGESKAVTKSENKPRFWVSERSVGEFHRTFTFPSRVDQENVKASLKNGILSLVVPKAAAYTGKKITIEAIILSGAGPKAFTAGLDVKAASQGLLSDDDSQSDPARKAFHLRRHITSFQDCISAIERCEKPVIVAMHGFSLGLAVDIATAADVRLCAADTKFAVKEVDIGLAADIGTLSRLPKVVGNFGWVKEVALSARVFGAEEALRVGFVSRVFGGKEEVLKGALEIAGLIASKSPVAVLGTKDILNWSRDRSV</sequence>
<protein>
    <submittedName>
        <fullName evidence="9">Enoyl-CoA hydratase/isomerase family protein</fullName>
    </submittedName>
</protein>
<dbReference type="SUPFAM" id="SSF49764">
    <property type="entry name" value="HSP20-like chaperones"/>
    <property type="match status" value="1"/>
</dbReference>
<name>A0A2G7FWZ1_9EURO</name>
<evidence type="ECO:0000256" key="1">
    <source>
        <dbReference type="ARBA" id="ARBA00005005"/>
    </source>
</evidence>
<dbReference type="SUPFAM" id="SSF52096">
    <property type="entry name" value="ClpP/crotonase"/>
    <property type="match status" value="1"/>
</dbReference>
<dbReference type="InterPro" id="IPR008978">
    <property type="entry name" value="HSP20-like_chaperone"/>
</dbReference>
<dbReference type="Pfam" id="PF00378">
    <property type="entry name" value="ECH_1"/>
    <property type="match status" value="1"/>
</dbReference>
<dbReference type="UniPathway" id="UPA00659"/>
<dbReference type="GO" id="GO:0051750">
    <property type="term" value="F:delta(3,5)-delta(2,4)-dienoyl-CoA isomerase activity"/>
    <property type="evidence" value="ECO:0007669"/>
    <property type="project" value="TreeGrafter"/>
</dbReference>
<dbReference type="InterPro" id="IPR014748">
    <property type="entry name" value="Enoyl-CoA_hydra_C"/>
</dbReference>
<evidence type="ECO:0000313" key="10">
    <source>
        <dbReference type="Proteomes" id="UP000231358"/>
    </source>
</evidence>
<evidence type="ECO:0000256" key="4">
    <source>
        <dbReference type="ARBA" id="ARBA00023098"/>
    </source>
</evidence>
<dbReference type="Gene3D" id="2.60.40.790">
    <property type="match status" value="1"/>
</dbReference>
<evidence type="ECO:0000256" key="2">
    <source>
        <dbReference type="ARBA" id="ARBA00005254"/>
    </source>
</evidence>
<evidence type="ECO:0000259" key="8">
    <source>
        <dbReference type="PROSITE" id="PS01031"/>
    </source>
</evidence>
<proteinExistence type="inferred from homology"/>
<keyword evidence="3" id="KW-0276">Fatty acid metabolism</keyword>
<dbReference type="AlphaFoldDB" id="A0A2G7FWZ1"/>
<evidence type="ECO:0000256" key="6">
    <source>
        <dbReference type="PROSITE-ProRule" id="PRU00285"/>
    </source>
</evidence>
<dbReference type="InterPro" id="IPR002068">
    <property type="entry name" value="A-crystallin/Hsp20_dom"/>
</dbReference>
<feature type="region of interest" description="Disordered" evidence="7">
    <location>
        <begin position="80"/>
        <end position="108"/>
    </location>
</feature>
<comment type="similarity">
    <text evidence="6">Belongs to the small heat shock protein (HSP20) family.</text>
</comment>
<keyword evidence="10" id="KW-1185">Reference proteome</keyword>
<dbReference type="GO" id="GO:0006635">
    <property type="term" value="P:fatty acid beta-oxidation"/>
    <property type="evidence" value="ECO:0007669"/>
    <property type="project" value="UniProtKB-UniPathway"/>
</dbReference>
<dbReference type="Gene3D" id="1.10.12.10">
    <property type="entry name" value="Lyase 2-enoyl-coa Hydratase, Chain A, domain 2"/>
    <property type="match status" value="1"/>
</dbReference>
<dbReference type="PROSITE" id="PS01031">
    <property type="entry name" value="SHSP"/>
    <property type="match status" value="1"/>
</dbReference>
<evidence type="ECO:0000256" key="3">
    <source>
        <dbReference type="ARBA" id="ARBA00022832"/>
    </source>
</evidence>
<organism evidence="9 10">
    <name type="scientific">Aspergillus arachidicola</name>
    <dbReference type="NCBI Taxonomy" id="656916"/>
    <lineage>
        <taxon>Eukaryota</taxon>
        <taxon>Fungi</taxon>
        <taxon>Dikarya</taxon>
        <taxon>Ascomycota</taxon>
        <taxon>Pezizomycotina</taxon>
        <taxon>Eurotiomycetes</taxon>
        <taxon>Eurotiomycetidae</taxon>
        <taxon>Eurotiales</taxon>
        <taxon>Aspergillaceae</taxon>
        <taxon>Aspergillus</taxon>
        <taxon>Aspergillus subgen. Circumdati</taxon>
    </lineage>
</organism>
<dbReference type="PANTHER" id="PTHR43149:SF1">
    <property type="entry name" value="DELTA(3,5)-DELTA(2,4)-DIENOYL-COA ISOMERASE, MITOCHONDRIAL"/>
    <property type="match status" value="1"/>
</dbReference>
<dbReference type="EMBL" id="NEXV01000350">
    <property type="protein sequence ID" value="PIG85107.1"/>
    <property type="molecule type" value="Genomic_DNA"/>
</dbReference>
<dbReference type="PANTHER" id="PTHR43149">
    <property type="entry name" value="ENOYL-COA HYDRATASE"/>
    <property type="match status" value="1"/>
</dbReference>